<comment type="caution">
    <text evidence="3">The sequence shown here is derived from an EMBL/GenBank/DDBJ whole genome shotgun (WGS) entry which is preliminary data.</text>
</comment>
<reference evidence="4" key="1">
    <citation type="journal article" date="2019" name="Int. J. Syst. Evol. Microbiol.">
        <title>The Global Catalogue of Microorganisms (GCM) 10K type strain sequencing project: providing services to taxonomists for standard genome sequencing and annotation.</title>
        <authorList>
            <consortium name="The Broad Institute Genomics Platform"/>
            <consortium name="The Broad Institute Genome Sequencing Center for Infectious Disease"/>
            <person name="Wu L."/>
            <person name="Ma J."/>
        </authorList>
    </citation>
    <scope>NUCLEOTIDE SEQUENCE [LARGE SCALE GENOMIC DNA]</scope>
    <source>
        <strain evidence="4">CCUG 62953</strain>
    </source>
</reference>
<dbReference type="PANTHER" id="PTHR34595:SF2">
    <property type="entry name" value="BLR2978 PROTEIN"/>
    <property type="match status" value="1"/>
</dbReference>
<evidence type="ECO:0000259" key="2">
    <source>
        <dbReference type="Pfam" id="PF14403"/>
    </source>
</evidence>
<dbReference type="InterPro" id="IPR051680">
    <property type="entry name" value="ATP-dep_Glu-Cys_Ligase-2"/>
</dbReference>
<dbReference type="Gene3D" id="3.40.50.11290">
    <property type="match status" value="1"/>
</dbReference>
<dbReference type="SUPFAM" id="SSF56059">
    <property type="entry name" value="Glutathione synthetase ATP-binding domain-like"/>
    <property type="match status" value="1"/>
</dbReference>
<organism evidence="3 4">
    <name type="scientific">Litorisediminicola beolgyonensis</name>
    <dbReference type="NCBI Taxonomy" id="1173614"/>
    <lineage>
        <taxon>Bacteria</taxon>
        <taxon>Pseudomonadati</taxon>
        <taxon>Pseudomonadota</taxon>
        <taxon>Alphaproteobacteria</taxon>
        <taxon>Rhodobacterales</taxon>
        <taxon>Paracoccaceae</taxon>
        <taxon>Litorisediminicola</taxon>
    </lineage>
</organism>
<proteinExistence type="predicted"/>
<gene>
    <name evidence="3" type="ORF">ACFQ4E_09060</name>
</gene>
<evidence type="ECO:0000259" key="1">
    <source>
        <dbReference type="Pfam" id="PF04168"/>
    </source>
</evidence>
<name>A0ABW3ZIJ4_9RHOB</name>
<accession>A0ABW3ZIJ4</accession>
<dbReference type="PANTHER" id="PTHR34595">
    <property type="entry name" value="BLR5612 PROTEIN"/>
    <property type="match status" value="1"/>
</dbReference>
<dbReference type="Pfam" id="PF04168">
    <property type="entry name" value="Alpha-E"/>
    <property type="match status" value="1"/>
</dbReference>
<evidence type="ECO:0000313" key="3">
    <source>
        <dbReference type="EMBL" id="MFD1342565.1"/>
    </source>
</evidence>
<dbReference type="InterPro" id="IPR025841">
    <property type="entry name" value="CP_ATPgrasp_2"/>
</dbReference>
<dbReference type="EMBL" id="JBHTMU010000013">
    <property type="protein sequence ID" value="MFD1342565.1"/>
    <property type="molecule type" value="Genomic_DNA"/>
</dbReference>
<evidence type="ECO:0000313" key="4">
    <source>
        <dbReference type="Proteomes" id="UP001597135"/>
    </source>
</evidence>
<protein>
    <submittedName>
        <fullName evidence="3">Circularly permuted type 2 ATP-grasp protein</fullName>
    </submittedName>
</protein>
<feature type="domain" description="Circularly permuted ATP-grasp type 2" evidence="2">
    <location>
        <begin position="92"/>
        <end position="470"/>
    </location>
</feature>
<keyword evidence="4" id="KW-1185">Reference proteome</keyword>
<dbReference type="InterPro" id="IPR007296">
    <property type="entry name" value="DUF403"/>
</dbReference>
<dbReference type="RefSeq" id="WP_386802748.1">
    <property type="nucleotide sequence ID" value="NZ_JBHTMU010000013.1"/>
</dbReference>
<dbReference type="Proteomes" id="UP001597135">
    <property type="component" value="Unassembled WGS sequence"/>
</dbReference>
<feature type="domain" description="DUF403" evidence="1">
    <location>
        <begin position="517"/>
        <end position="797"/>
    </location>
</feature>
<sequence length="798" mass="87014">MSQDSAPRPEATSDLLAGYRPRPGVADELFDAEGRMRPAWCAFVEHLSRHGPTGIEAAFARGTNYLSDAGVYFRHYATSPAPERDWPLSPVPVIIHAKEWAEICAGLAQRADLLEAVVADLYGPGALVSGGHLPAELIARAPGWLRPMVGVRPASGHFLHLLAFEISRNPDGSWFVLGDRAQAPSGAGFALENRMATMRVFNEFAPRNRIHRLAAFFRSFRDAIEGLSGPGPNRAAILTPGPNNASYYEHTYIARYLGLLLLEGEDMLVQNGQVMVRTVEGLQPLSALWRRVDSEYMDPLELREDSQLGTPALISALRQGNLNMINALGTGVLEMRAMMAFLPRISEVLTGAPLKLPNIATWWCGQPGERDYVKENVKRMMIGGAVDQDLPFDIRATTAVGGSFRSGARISVEAWIDSEGAHLVGQEAVTLSTSPVYKAGRLVPRPMTVRVTAARTPEGWVFMPGGYARIGGSDDATALAMQQGGGVADVWVLDDAPVPAETLFAGEAGQPLDAETLPSRAAENLYWLGRYTERAEMGIRLVRAYHLRLAETGDPEDPRLEFLAGYMSEFGLDVTETVPSALSAIMTSATLCASKLRDRFATDGWLALQDLARTVSQMERNAIAGDDCARAMGVLLRKVTGFSGLIHENMYRFHGWRFLSFARGLEQADAIAAVLATFTDPDAPQGAVDLAVEIGDSVMSHRRRYRTMPTPESTIDLLACDPRNPRSILFQLDHMVTLAAEMPGQSFERGPSEVTRALLPLQTRFAVARPGEITAEALQAFRGDLADLSNLVSSEYLR</sequence>
<dbReference type="Pfam" id="PF14403">
    <property type="entry name" value="CP_ATPgrasp_2"/>
    <property type="match status" value="1"/>
</dbReference>